<dbReference type="InterPro" id="IPR029071">
    <property type="entry name" value="Ubiquitin-like_domsf"/>
</dbReference>
<sequence>MSEPSSSSAPPLAPDQAPGASTSTPGGATVEVTCKTLDDREAKVKVYNNQRVQTIVDNARSALGIQPATNMKVIFGGRVLDSKSTVQNAGIKNGNTVHLVERGHSVHNERPNVARPVPPNPMMIQRLLQNYEGITPGVPHTNQPSYTMVPPIRVPPAVGGVPVIMARYADDVITQRTYPMRTRPGRTQNIDTQTAPTHFLPEPNFISWTVRIADNQTFTLPREVCREIIKEVIRDCLYIPENYRAAIVDTWDPSMNSVSIAIPELPPHIPSPALEKLDFLALWTENITKVIDKLVEQDGLVDAVRRVLEMVQNRETFENLTEPGVNQRFTALDNIIRDLEMMWAELSHQKDFERERFSKPQNRNRVYQSAKIEEHLRTPRNPRFFMRHALDIDFLEVNRAFRQQRLRFAALEDLLDDITEAGALKFIRDTMTHQIDYRYRALSMYYCYMQRMRHQIGHMTHICADFDISLMVPSNPQRLLPNHATNVLQVPYPHAGTLIFRFVAIPDDDQMFDAPITHVIEPPRLLSDITKRDEGDYPYLPYHPPSVHMESVLQPARRIVTPMEPARRPAGLAFLQGPFPVGNFPPQLGPYAGQNPVTGQFDWFAPPPNDPASNLMAYYAQLAEDPNADDPRVRAARMRRFVTTTNGDVPSVPIETQPPPAFPPNEQHEAPPPARRWTNYRFNVPETGRGPATATLNELPMLIEPTELQRIAKNIAARYRGEALMRIATNLTNRFNDESWDTRIKNMPLCTLRDCIALALELLTSSGNSVAESRELMLALVRDEDVLVRAISECVKSLFGRGEFPTHVARLIMPRSEAASSRNDYESVDHVDDAQSDEFDGMIVRVPSDISQPQSGDLRAIRERRQSRRQFLENRGRIPSTSSAPSTSSSSAPPGPSFNEQDQAEIRAGRLPLGNRPPNRRPDRNPTPNARPESPSQHIVITSTAPHPFQALLSQHLVMPGPSTSQVVPPPWEAPIMPIRQVVSPTPTTRALHDFDISDTSEHNAPSTATPSPPAPTPRSAPATVTSSPTPDNGMDTDSGSSGDPRDPREAARLARARIDHLAATFNGNLADSRRQSPFPNGPTAPLDDPRRNATRPTQFAIKPLVAIDPFMHCTNRHCEINRLSHPSQLADMERYTLQSIRPDDEFAIHLQRFLPLGDRRPRQVSQHDVDYNYDVKRNTNGEIAFENLEIFRKFVQTMIRSLLANCVDADSLHTMNMNPISGYPAANHAELVRTVKDHLNSAADRRGLVHPPRPVERNPATDQNRERVESWTRNARADMEFVAQQAARLREQIDQQAQRGPPEEGESGESTPEFPDYPPGIDMEQDVLIPGRIASLLVGVSDYMDVPENPRPSGLFMFLLDVLHGRLTRHDFAQLARRPTAINVLSEYQASIRAYIREHYMDNRRNHSTKELHDLAIKHSNTEDFYQRFMTRNRRYKPRLQFGSDGARVTWIFRQCEITFLKAMFTLSQLELDTSVVVQQVLQCVDHYLYRVLWVFYELEGKNLRRFKQNCNNISEFFCQVRFRGAANHNGWQEFMGEFNHVLDYWIDKYENIPEADVINFLLNVGSGQWNDGAQRDPSQPTAFSSDAAPGPSTSSRPRKRNHAGTPQAAEDDVDMVAPLMTSLSTSSPPEAPKDIPGSSSSN</sequence>
<dbReference type="FunCoup" id="G0MGF9">
    <property type="interactions" value="1697"/>
</dbReference>
<feature type="region of interest" description="Disordered" evidence="1">
    <location>
        <begin position="646"/>
        <end position="674"/>
    </location>
</feature>
<dbReference type="GO" id="GO:0051787">
    <property type="term" value="F:misfolded protein binding"/>
    <property type="evidence" value="ECO:0007669"/>
    <property type="project" value="TreeGrafter"/>
</dbReference>
<dbReference type="Proteomes" id="UP000008068">
    <property type="component" value="Unassembled WGS sequence"/>
</dbReference>
<dbReference type="PROSITE" id="PS50053">
    <property type="entry name" value="UBIQUITIN_2"/>
    <property type="match status" value="1"/>
</dbReference>
<feature type="compositionally biased region" description="Low complexity" evidence="1">
    <location>
        <begin position="879"/>
        <end position="892"/>
    </location>
</feature>
<dbReference type="EMBL" id="GL379793">
    <property type="protein sequence ID" value="EGT56507.1"/>
    <property type="molecule type" value="Genomic_DNA"/>
</dbReference>
<dbReference type="InParanoid" id="G0MGF9"/>
<dbReference type="InterPro" id="IPR000626">
    <property type="entry name" value="Ubiquitin-like_dom"/>
</dbReference>
<gene>
    <name evidence="3" type="ORF">CAEBREN_10592</name>
</gene>
<dbReference type="PANTHER" id="PTHR15204">
    <property type="entry name" value="LARGE PROLINE-RICH PROTEIN BAG6"/>
    <property type="match status" value="1"/>
</dbReference>
<dbReference type="Pfam" id="PF11976">
    <property type="entry name" value="Rad60-SLD"/>
    <property type="match status" value="1"/>
</dbReference>
<feature type="region of interest" description="Disordered" evidence="1">
    <location>
        <begin position="1294"/>
        <end position="1319"/>
    </location>
</feature>
<feature type="region of interest" description="Disordered" evidence="1">
    <location>
        <begin position="998"/>
        <end position="1050"/>
    </location>
</feature>
<dbReference type="SMART" id="SM00213">
    <property type="entry name" value="UBQ"/>
    <property type="match status" value="1"/>
</dbReference>
<name>G0MGF9_CAEBE</name>
<evidence type="ECO:0000256" key="1">
    <source>
        <dbReference type="SAM" id="MobiDB-lite"/>
    </source>
</evidence>
<evidence type="ECO:0000313" key="4">
    <source>
        <dbReference type="Proteomes" id="UP000008068"/>
    </source>
</evidence>
<dbReference type="HOGENOM" id="CLU_243574_0_0_1"/>
<organism evidence="4">
    <name type="scientific">Caenorhabditis brenneri</name>
    <name type="common">Nematode worm</name>
    <dbReference type="NCBI Taxonomy" id="135651"/>
    <lineage>
        <taxon>Eukaryota</taxon>
        <taxon>Metazoa</taxon>
        <taxon>Ecdysozoa</taxon>
        <taxon>Nematoda</taxon>
        <taxon>Chromadorea</taxon>
        <taxon>Rhabditida</taxon>
        <taxon>Rhabditina</taxon>
        <taxon>Rhabditomorpha</taxon>
        <taxon>Rhabditoidea</taxon>
        <taxon>Rhabditidae</taxon>
        <taxon>Peloderinae</taxon>
        <taxon>Caenorhabditis</taxon>
    </lineage>
</organism>
<feature type="domain" description="Ubiquitin-like" evidence="2">
    <location>
        <begin position="30"/>
        <end position="102"/>
    </location>
</feature>
<dbReference type="GO" id="GO:0031593">
    <property type="term" value="F:polyubiquitin modification-dependent protein binding"/>
    <property type="evidence" value="ECO:0007669"/>
    <property type="project" value="TreeGrafter"/>
</dbReference>
<dbReference type="GO" id="GO:0036503">
    <property type="term" value="P:ERAD pathway"/>
    <property type="evidence" value="ECO:0007669"/>
    <property type="project" value="TreeGrafter"/>
</dbReference>
<dbReference type="OMA" id="TRHDFAQ"/>
<dbReference type="eggNOG" id="KOG4248">
    <property type="taxonomic scope" value="Eukaryota"/>
</dbReference>
<feature type="region of interest" description="Disordered" evidence="1">
    <location>
        <begin position="1066"/>
        <end position="1094"/>
    </location>
</feature>
<feature type="region of interest" description="Disordered" evidence="1">
    <location>
        <begin position="1"/>
        <end position="28"/>
    </location>
</feature>
<keyword evidence="4" id="KW-1185">Reference proteome</keyword>
<feature type="region of interest" description="Disordered" evidence="1">
    <location>
        <begin position="1573"/>
        <end position="1644"/>
    </location>
</feature>
<feature type="compositionally biased region" description="Polar residues" evidence="1">
    <location>
        <begin position="1573"/>
        <end position="1586"/>
    </location>
</feature>
<feature type="region of interest" description="Disordered" evidence="1">
    <location>
        <begin position="869"/>
        <end position="936"/>
    </location>
</feature>
<feature type="compositionally biased region" description="Low complexity" evidence="1">
    <location>
        <begin position="1"/>
        <end position="18"/>
    </location>
</feature>
<dbReference type="GO" id="GO:0071818">
    <property type="term" value="C:BAT3 complex"/>
    <property type="evidence" value="ECO:0007669"/>
    <property type="project" value="TreeGrafter"/>
</dbReference>
<dbReference type="OrthoDB" id="1885901at2759"/>
<feature type="region of interest" description="Disordered" evidence="1">
    <location>
        <begin position="1245"/>
        <end position="1269"/>
    </location>
</feature>
<dbReference type="InterPro" id="IPR022617">
    <property type="entry name" value="Rad60/SUMO-like_dom"/>
</dbReference>
<feature type="compositionally biased region" description="Low complexity" evidence="1">
    <location>
        <begin position="1020"/>
        <end position="1031"/>
    </location>
</feature>
<evidence type="ECO:0000313" key="3">
    <source>
        <dbReference type="EMBL" id="EGT56507.1"/>
    </source>
</evidence>
<dbReference type="STRING" id="135651.G0MGF9"/>
<feature type="compositionally biased region" description="Low complexity" evidence="1">
    <location>
        <begin position="1620"/>
        <end position="1630"/>
    </location>
</feature>
<proteinExistence type="predicted"/>
<accession>G0MGF9</accession>
<dbReference type="Gene3D" id="3.10.20.90">
    <property type="entry name" value="Phosphatidylinositol 3-kinase Catalytic Subunit, Chain A, domain 1"/>
    <property type="match status" value="1"/>
</dbReference>
<dbReference type="PANTHER" id="PTHR15204:SF0">
    <property type="entry name" value="LARGE PROLINE-RICH PROTEIN BAG6"/>
    <property type="match status" value="1"/>
</dbReference>
<protein>
    <recommendedName>
        <fullName evidence="2">Ubiquitin-like domain-containing protein</fullName>
    </recommendedName>
</protein>
<evidence type="ECO:0000259" key="2">
    <source>
        <dbReference type="PROSITE" id="PS50053"/>
    </source>
</evidence>
<reference evidence="4" key="1">
    <citation type="submission" date="2011-07" db="EMBL/GenBank/DDBJ databases">
        <authorList>
            <consortium name="Caenorhabditis brenneri Sequencing and Analysis Consortium"/>
            <person name="Wilson R.K."/>
        </authorList>
    </citation>
    <scope>NUCLEOTIDE SEQUENCE [LARGE SCALE GENOMIC DNA]</scope>
    <source>
        <strain evidence="4">PB2801</strain>
    </source>
</reference>
<dbReference type="SUPFAM" id="SSF54236">
    <property type="entry name" value="Ubiquitin-like"/>
    <property type="match status" value="1"/>
</dbReference>